<dbReference type="InterPro" id="IPR051690">
    <property type="entry name" value="PseI-like"/>
</dbReference>
<dbReference type="InterPro" id="IPR013785">
    <property type="entry name" value="Aldolase_TIM"/>
</dbReference>
<feature type="domain" description="PseI/NeuA/B-like" evidence="1">
    <location>
        <begin position="257"/>
        <end position="499"/>
    </location>
</feature>
<dbReference type="OrthoDB" id="9781701at2"/>
<reference evidence="2 3" key="1">
    <citation type="submission" date="2018-09" db="EMBL/GenBank/DDBJ databases">
        <title>Marinorhizobium profundi gen. nov., sp. nov., isolated from a deep-sea sediment sample from the New Britain Trench and proposal of Marinorhizobiaceae fam. nov. in the order Rhizobiales of the class Alphaproteobacteria.</title>
        <authorList>
            <person name="Cao J."/>
        </authorList>
    </citation>
    <scope>NUCLEOTIDE SEQUENCE [LARGE SCALE GENOMIC DNA]</scope>
    <source>
        <strain evidence="2 3">WS11</strain>
    </source>
</reference>
<dbReference type="Pfam" id="PF03102">
    <property type="entry name" value="NeuB"/>
    <property type="match status" value="1"/>
</dbReference>
<protein>
    <submittedName>
        <fullName evidence="2">N-acetylneuraminate synthase</fullName>
    </submittedName>
</protein>
<dbReference type="RefSeq" id="WP_126008654.1">
    <property type="nucleotide sequence ID" value="NZ_CP032509.1"/>
</dbReference>
<evidence type="ECO:0000313" key="2">
    <source>
        <dbReference type="EMBL" id="AZN70913.1"/>
    </source>
</evidence>
<evidence type="ECO:0000259" key="1">
    <source>
        <dbReference type="Pfam" id="PF03102"/>
    </source>
</evidence>
<dbReference type="GO" id="GO:0016051">
    <property type="term" value="P:carbohydrate biosynthetic process"/>
    <property type="evidence" value="ECO:0007669"/>
    <property type="project" value="InterPro"/>
</dbReference>
<dbReference type="Gene3D" id="3.20.20.70">
    <property type="entry name" value="Aldolase class I"/>
    <property type="match status" value="1"/>
</dbReference>
<dbReference type="AlphaFoldDB" id="A0A3S9B1U0"/>
<name>A0A3S9B1U0_9HYPH</name>
<dbReference type="Proteomes" id="UP000268192">
    <property type="component" value="Chromosome"/>
</dbReference>
<gene>
    <name evidence="2" type="ORF">D5400_06170</name>
</gene>
<organism evidence="2 3">
    <name type="scientific">Georhizobium profundi</name>
    <dbReference type="NCBI Taxonomy" id="2341112"/>
    <lineage>
        <taxon>Bacteria</taxon>
        <taxon>Pseudomonadati</taxon>
        <taxon>Pseudomonadota</taxon>
        <taxon>Alphaproteobacteria</taxon>
        <taxon>Hyphomicrobiales</taxon>
        <taxon>Rhizobiaceae</taxon>
        <taxon>Georhizobium</taxon>
    </lineage>
</organism>
<dbReference type="PANTHER" id="PTHR42966:SF1">
    <property type="entry name" value="SIALIC ACID SYNTHASE"/>
    <property type="match status" value="1"/>
</dbReference>
<dbReference type="InterPro" id="IPR013132">
    <property type="entry name" value="PseI/NeuA/B-like_N"/>
</dbReference>
<sequence>MVKTMTDAFSSQVGAIASTYGTDTIFILGKGPSVDEIPAEVFSGSLVIGVNDAERIYPADISIFHADWVAQALLENGARAQLYLTSTDFRPDRGRVLRVPHAELTQETADLMVQRLLSDEVVIEDVLFMSALRVAREVADQRGRPQQVYMVGFDFRPELGYAHPAGRQFTVGDEVERAMRIGMQENYLLNALYMLQGTGLELNHVGNRPYSRLSVDELVESFSRNRSGDHHERDWSVSVVAELTTNHFGDRFRLERMVRAAAAAGADFIKVQKRDVESFYSKEQLAAPYRSPFGTTFGDYRRQLELDGDDFTFIADLCKQLEIRWFASVLDEASYNFVLDFNPALIKLPSTISEYTDYLARVAASTDRGIVLSTGMTDKAYEEWVLQTFKEAPELYLMQANSAYPTPARDCNVGVVRHYSRLAKSNPRIIPAYSSHDENWFGSTLAVAAGARMVEKHVKFGNSEWAHFDAVALDLTTPQFREYVEKIREAEIIVGSEEKSVAPSEHHKYRIKKGY</sequence>
<dbReference type="SUPFAM" id="SSF51569">
    <property type="entry name" value="Aldolase"/>
    <property type="match status" value="1"/>
</dbReference>
<proteinExistence type="predicted"/>
<accession>A0A3S9B1U0</accession>
<keyword evidence="3" id="KW-1185">Reference proteome</keyword>
<dbReference type="KEGG" id="abaw:D5400_06170"/>
<dbReference type="PANTHER" id="PTHR42966">
    <property type="entry name" value="N-ACETYLNEURAMINATE SYNTHASE"/>
    <property type="match status" value="1"/>
</dbReference>
<dbReference type="GO" id="GO:0047444">
    <property type="term" value="F:N-acylneuraminate-9-phosphate synthase activity"/>
    <property type="evidence" value="ECO:0007669"/>
    <property type="project" value="TreeGrafter"/>
</dbReference>
<dbReference type="EMBL" id="CP032509">
    <property type="protein sequence ID" value="AZN70913.1"/>
    <property type="molecule type" value="Genomic_DNA"/>
</dbReference>
<evidence type="ECO:0000313" key="3">
    <source>
        <dbReference type="Proteomes" id="UP000268192"/>
    </source>
</evidence>